<keyword evidence="2" id="KW-0645">Protease</keyword>
<dbReference type="GO" id="GO:0008233">
    <property type="term" value="F:peptidase activity"/>
    <property type="evidence" value="ECO:0007669"/>
    <property type="project" value="UniProtKB-KW"/>
</dbReference>
<dbReference type="GO" id="GO:0006508">
    <property type="term" value="P:proteolysis"/>
    <property type="evidence" value="ECO:0007669"/>
    <property type="project" value="UniProtKB-KW"/>
</dbReference>
<dbReference type="Gene3D" id="2.40.70.10">
    <property type="entry name" value="Acid Proteases"/>
    <property type="match status" value="1"/>
</dbReference>
<dbReference type="PANTHER" id="PTHR38037">
    <property type="entry name" value="ZN_PROTEASE DOMAIN-CONTAINING PROTEIN"/>
    <property type="match status" value="1"/>
</dbReference>
<dbReference type="PANTHER" id="PTHR38037:SF2">
    <property type="entry name" value="ATP-DEPENDENT ZINC PROTEASE DOMAIN-CONTAINING PROTEIN-RELATED"/>
    <property type="match status" value="1"/>
</dbReference>
<feature type="domain" description="Retropepsin-like aspartic endopeptidase" evidence="1">
    <location>
        <begin position="11"/>
        <end position="142"/>
    </location>
</feature>
<dbReference type="STRING" id="376489.A5892_08180"/>
<dbReference type="SUPFAM" id="SSF50630">
    <property type="entry name" value="Acid proteases"/>
    <property type="match status" value="1"/>
</dbReference>
<dbReference type="KEGG" id="haa:A5892_08180"/>
<dbReference type="RefSeq" id="WP_027351227.1">
    <property type="nucleotide sequence ID" value="NZ_CP015243.1"/>
</dbReference>
<dbReference type="EMBL" id="CP015243">
    <property type="protein sequence ID" value="ANF57445.1"/>
    <property type="molecule type" value="Genomic_DNA"/>
</dbReference>
<gene>
    <name evidence="2" type="ORF">A5892_08180</name>
</gene>
<name>A0A172YEQ0_9GAMM</name>
<evidence type="ECO:0000259" key="1">
    <source>
        <dbReference type="Pfam" id="PF05618"/>
    </source>
</evidence>
<accession>A0A172YEQ0</accession>
<evidence type="ECO:0000313" key="2">
    <source>
        <dbReference type="EMBL" id="ANF57445.1"/>
    </source>
</evidence>
<dbReference type="InterPro" id="IPR021109">
    <property type="entry name" value="Peptidase_aspartic_dom_sf"/>
</dbReference>
<dbReference type="Pfam" id="PF05618">
    <property type="entry name" value="Zn_protease"/>
    <property type="match status" value="1"/>
</dbReference>
<reference evidence="2 3" key="1">
    <citation type="submission" date="2016-04" db="EMBL/GenBank/DDBJ databases">
        <title>Complete Genome Sequence of Halotalea alkalilenta IHB B 13600.</title>
        <authorList>
            <person name="Swarnkar M.K."/>
            <person name="Sharma A."/>
            <person name="Kaushal K."/>
            <person name="Soni R."/>
            <person name="Rana S."/>
            <person name="Singh A.K."/>
            <person name="Gulati A."/>
        </authorList>
    </citation>
    <scope>NUCLEOTIDE SEQUENCE [LARGE SCALE GENOMIC DNA]</scope>
    <source>
        <strain evidence="2 3">IHB B 13600</strain>
    </source>
</reference>
<organism evidence="2 3">
    <name type="scientific">Halotalea alkalilenta</name>
    <dbReference type="NCBI Taxonomy" id="376489"/>
    <lineage>
        <taxon>Bacteria</taxon>
        <taxon>Pseudomonadati</taxon>
        <taxon>Pseudomonadota</taxon>
        <taxon>Gammaproteobacteria</taxon>
        <taxon>Oceanospirillales</taxon>
        <taxon>Halomonadaceae</taxon>
        <taxon>Halotalea</taxon>
    </lineage>
</organism>
<protein>
    <submittedName>
        <fullName evidence="2">ATP-dependent zinc protease</fullName>
    </submittedName>
</protein>
<dbReference type="AlphaFoldDB" id="A0A172YEQ0"/>
<dbReference type="Proteomes" id="UP000077875">
    <property type="component" value="Chromosome"/>
</dbReference>
<sequence length="145" mass="16597">MNSLPFEPRAIIGRREIVTLPELGLKLVCKVDTGAHTSALHAERVEAFLRDGERWVRFDTWSGDDENSLRHFEWPLSDEREVRSSNGIAERRFVIRTQMEIGSISDEIDLTLVDRQQMRHSMLLGRRAMRRLLVAPGASFLQGAP</sequence>
<evidence type="ECO:0000313" key="3">
    <source>
        <dbReference type="Proteomes" id="UP000077875"/>
    </source>
</evidence>
<dbReference type="InterPro" id="IPR008503">
    <property type="entry name" value="Asp_endopeptidase"/>
</dbReference>
<keyword evidence="2" id="KW-0378">Hydrolase</keyword>
<proteinExistence type="predicted"/>
<keyword evidence="3" id="KW-1185">Reference proteome</keyword>